<reference evidence="2 3" key="1">
    <citation type="submission" date="2023-01" db="EMBL/GenBank/DDBJ databases">
        <title>Analysis of 21 Apiospora genomes using comparative genomics revels a genus with tremendous synthesis potential of carbohydrate active enzymes and secondary metabolites.</title>
        <authorList>
            <person name="Sorensen T."/>
        </authorList>
    </citation>
    <scope>NUCLEOTIDE SEQUENCE [LARGE SCALE GENOMIC DNA]</scope>
    <source>
        <strain evidence="2 3">CBS 20057</strain>
    </source>
</reference>
<feature type="compositionally biased region" description="Polar residues" evidence="1">
    <location>
        <begin position="1"/>
        <end position="12"/>
    </location>
</feature>
<dbReference type="Proteomes" id="UP001396898">
    <property type="component" value="Unassembled WGS sequence"/>
</dbReference>
<feature type="region of interest" description="Disordered" evidence="1">
    <location>
        <begin position="1"/>
        <end position="31"/>
    </location>
</feature>
<name>A0ABR1RUW7_9PEZI</name>
<protein>
    <submittedName>
        <fullName evidence="2">Uncharacterized protein</fullName>
    </submittedName>
</protein>
<accession>A0ABR1RUW7</accession>
<comment type="caution">
    <text evidence="2">The sequence shown here is derived from an EMBL/GenBank/DDBJ whole genome shotgun (WGS) entry which is preliminary data.</text>
</comment>
<gene>
    <name evidence="2" type="ORF">PG991_007953</name>
</gene>
<organism evidence="2 3">
    <name type="scientific">Apiospora marii</name>
    <dbReference type="NCBI Taxonomy" id="335849"/>
    <lineage>
        <taxon>Eukaryota</taxon>
        <taxon>Fungi</taxon>
        <taxon>Dikarya</taxon>
        <taxon>Ascomycota</taxon>
        <taxon>Pezizomycotina</taxon>
        <taxon>Sordariomycetes</taxon>
        <taxon>Xylariomycetidae</taxon>
        <taxon>Amphisphaeriales</taxon>
        <taxon>Apiosporaceae</taxon>
        <taxon>Apiospora</taxon>
    </lineage>
</organism>
<evidence type="ECO:0000313" key="3">
    <source>
        <dbReference type="Proteomes" id="UP001396898"/>
    </source>
</evidence>
<proteinExistence type="predicted"/>
<dbReference type="EMBL" id="JAQQWI010000010">
    <property type="protein sequence ID" value="KAK8018763.1"/>
    <property type="molecule type" value="Genomic_DNA"/>
</dbReference>
<keyword evidence="3" id="KW-1185">Reference proteome</keyword>
<evidence type="ECO:0000313" key="2">
    <source>
        <dbReference type="EMBL" id="KAK8018763.1"/>
    </source>
</evidence>
<evidence type="ECO:0000256" key="1">
    <source>
        <dbReference type="SAM" id="MobiDB-lite"/>
    </source>
</evidence>
<sequence length="124" mass="13612">MESIAQSASPSSVPAKRVNSDTGHRDSKKTRRVIDNRPVLMFPRISGLKSHFECYAFIVPTVAMGSSGAFYLRGVGATPTWTPLFVSYSYPTLQAKPLQPAPSAALEECDALWKDHLARSVLSW</sequence>